<protein>
    <recommendedName>
        <fullName evidence="4">G domain-containing protein</fullName>
    </recommendedName>
</protein>
<organism evidence="2 3">
    <name type="scientific">Hyphomicrobium nitrativorans NL23</name>
    <dbReference type="NCBI Taxonomy" id="1029756"/>
    <lineage>
        <taxon>Bacteria</taxon>
        <taxon>Pseudomonadati</taxon>
        <taxon>Pseudomonadota</taxon>
        <taxon>Alphaproteobacteria</taxon>
        <taxon>Hyphomicrobiales</taxon>
        <taxon>Hyphomicrobiaceae</taxon>
        <taxon>Hyphomicrobium</taxon>
    </lineage>
</organism>
<name>V5SAN3_9HYPH</name>
<dbReference type="PATRIC" id="fig|1029756.8.peg.882"/>
<evidence type="ECO:0008006" key="4">
    <source>
        <dbReference type="Google" id="ProtNLM"/>
    </source>
</evidence>
<dbReference type="AlphaFoldDB" id="V5SAN3"/>
<dbReference type="HOGENOM" id="CLU_057498_0_0_5"/>
<dbReference type="EMBL" id="CP006912">
    <property type="protein sequence ID" value="AHB47791.1"/>
    <property type="molecule type" value="Genomic_DNA"/>
</dbReference>
<evidence type="ECO:0000256" key="1">
    <source>
        <dbReference type="SAM" id="MobiDB-lite"/>
    </source>
</evidence>
<dbReference type="CDD" id="cd00882">
    <property type="entry name" value="Ras_like_GTPase"/>
    <property type="match status" value="1"/>
</dbReference>
<dbReference type="STRING" id="1029756.W911_04215"/>
<dbReference type="Proteomes" id="UP000018542">
    <property type="component" value="Chromosome"/>
</dbReference>
<dbReference type="SUPFAM" id="SSF52540">
    <property type="entry name" value="P-loop containing nucleoside triphosphate hydrolases"/>
    <property type="match status" value="1"/>
</dbReference>
<proteinExistence type="predicted"/>
<reference evidence="2 3" key="1">
    <citation type="journal article" date="2014" name="Genome Announc.">
        <title>Complete Genome Sequence of Hyphomicrobium nitrativorans Strain NL23, a Denitrifying Bacterium Isolated from Biofilm of a Methanol-Fed Denitrification System Treating Seawater at the Montreal Biodome.</title>
        <authorList>
            <person name="Martineau C."/>
            <person name="Villeneuve C."/>
            <person name="Mauffrey F."/>
            <person name="Villemur R."/>
        </authorList>
    </citation>
    <scope>NUCLEOTIDE SEQUENCE [LARGE SCALE GENOMIC DNA]</scope>
    <source>
        <strain evidence="2">NL23</strain>
    </source>
</reference>
<keyword evidence="3" id="KW-1185">Reference proteome</keyword>
<evidence type="ECO:0000313" key="2">
    <source>
        <dbReference type="EMBL" id="AHB47791.1"/>
    </source>
</evidence>
<feature type="region of interest" description="Disordered" evidence="1">
    <location>
        <begin position="18"/>
        <end position="45"/>
    </location>
</feature>
<feature type="compositionally biased region" description="Basic and acidic residues" evidence="1">
    <location>
        <begin position="30"/>
        <end position="41"/>
    </location>
</feature>
<accession>V5SAN3</accession>
<dbReference type="OrthoDB" id="417988at2"/>
<dbReference type="RefSeq" id="WP_023786251.1">
    <property type="nucleotide sequence ID" value="NC_022997.1"/>
</dbReference>
<sequence length="427" mass="45418">MARWAAALRGVLPSLSGTAKPWPGAGSSHTDGRPRAAEAAEGRSQQTELQAPVVWLLGKVQSGKTSIIRAITQASDADIGDGFRPCTRTARLYAFPDDTPVLRFLDTRGLGEVAYDPADDLAISEAAAHLIVATMRATDPDQGAVRDALHRVRSRHPDWPIVVAQTTLHDAYPLGQGHTQPYPFDPHAPPEAIDRIPVDLMRALAYQRTLLDNLPGKGPLLFIPIDLTKPEDALAPHDYGLDALTEALSTVAPHGMLAALQAMPGFAADPKARSADPIVMGHAMAAAGGDLVPFPVAGTIAATTVQARMLARLGTLYGVAWDRRAYAELSAALGAGTLTKVAASVGLRQLAKFIPVYGQTAGAAASAAASFAVTYALGRAAIRYLHGRRLGLTDSRDIAETYRQSLREAFRIAKEQRLSRNDGGERR</sequence>
<dbReference type="InterPro" id="IPR027417">
    <property type="entry name" value="P-loop_NTPase"/>
</dbReference>
<dbReference type="Gene3D" id="3.40.50.300">
    <property type="entry name" value="P-loop containing nucleotide triphosphate hydrolases"/>
    <property type="match status" value="1"/>
</dbReference>
<gene>
    <name evidence="2" type="ORF">W911_04215</name>
</gene>
<dbReference type="KEGG" id="hni:W911_04215"/>
<evidence type="ECO:0000313" key="3">
    <source>
        <dbReference type="Proteomes" id="UP000018542"/>
    </source>
</evidence>